<keyword evidence="4" id="KW-1185">Reference proteome</keyword>
<feature type="repeat" description="RCC1" evidence="1">
    <location>
        <begin position="465"/>
        <end position="536"/>
    </location>
</feature>
<dbReference type="OrthoDB" id="5370059at2759"/>
<evidence type="ECO:0000256" key="1">
    <source>
        <dbReference type="PROSITE-ProRule" id="PRU00235"/>
    </source>
</evidence>
<dbReference type="InterPro" id="IPR000408">
    <property type="entry name" value="Reg_chr_condens"/>
</dbReference>
<feature type="repeat" description="RCC1" evidence="1">
    <location>
        <begin position="404"/>
        <end position="464"/>
    </location>
</feature>
<feature type="repeat" description="RCC1" evidence="1">
    <location>
        <begin position="237"/>
        <end position="298"/>
    </location>
</feature>
<dbReference type="PRINTS" id="PR00633">
    <property type="entry name" value="RCCNDNSATION"/>
</dbReference>
<feature type="region of interest" description="Disordered" evidence="2">
    <location>
        <begin position="478"/>
        <end position="500"/>
    </location>
</feature>
<feature type="region of interest" description="Disordered" evidence="2">
    <location>
        <begin position="412"/>
        <end position="439"/>
    </location>
</feature>
<organism evidence="3 4">
    <name type="scientific">Rhodotorula mucilaginosa</name>
    <name type="common">Yeast</name>
    <name type="synonym">Rhodotorula rubra</name>
    <dbReference type="NCBI Taxonomy" id="5537"/>
    <lineage>
        <taxon>Eukaryota</taxon>
        <taxon>Fungi</taxon>
        <taxon>Dikarya</taxon>
        <taxon>Basidiomycota</taxon>
        <taxon>Pucciniomycotina</taxon>
        <taxon>Microbotryomycetes</taxon>
        <taxon>Sporidiobolales</taxon>
        <taxon>Sporidiobolaceae</taxon>
        <taxon>Rhodotorula</taxon>
    </lineage>
</organism>
<feature type="repeat" description="RCC1" evidence="1">
    <location>
        <begin position="79"/>
        <end position="145"/>
    </location>
</feature>
<reference evidence="3 4" key="1">
    <citation type="submission" date="2020-11" db="EMBL/GenBank/DDBJ databases">
        <title>Kefir isolates.</title>
        <authorList>
            <person name="Marcisauskas S."/>
            <person name="Kim Y."/>
            <person name="Blasche S."/>
        </authorList>
    </citation>
    <scope>NUCLEOTIDE SEQUENCE [LARGE SCALE GENOMIC DNA]</scope>
    <source>
        <strain evidence="3 4">KR</strain>
    </source>
</reference>
<feature type="region of interest" description="Disordered" evidence="2">
    <location>
        <begin position="246"/>
        <end position="265"/>
    </location>
</feature>
<dbReference type="EMBL" id="PUHQ01000031">
    <property type="protein sequence ID" value="KAG0661879.1"/>
    <property type="molecule type" value="Genomic_DNA"/>
</dbReference>
<comment type="caution">
    <text evidence="3">The sequence shown here is derived from an EMBL/GenBank/DDBJ whole genome shotgun (WGS) entry which is preliminary data.</text>
</comment>
<feature type="repeat" description="RCC1" evidence="1">
    <location>
        <begin position="24"/>
        <end position="77"/>
    </location>
</feature>
<dbReference type="Pfam" id="PF00415">
    <property type="entry name" value="RCC1"/>
    <property type="match status" value="1"/>
</dbReference>
<protein>
    <submittedName>
        <fullName evidence="3">Uncharacterized protein</fullName>
    </submittedName>
</protein>
<name>A0A9P7B6S5_RHOMI</name>
<feature type="compositionally biased region" description="Polar residues" evidence="2">
    <location>
        <begin position="246"/>
        <end position="258"/>
    </location>
</feature>
<dbReference type="PANTHER" id="PTHR45982">
    <property type="entry name" value="REGULATOR OF CHROMOSOME CONDENSATION"/>
    <property type="match status" value="1"/>
</dbReference>
<evidence type="ECO:0000313" key="3">
    <source>
        <dbReference type="EMBL" id="KAG0661879.1"/>
    </source>
</evidence>
<proteinExistence type="predicted"/>
<dbReference type="PROSITE" id="PS50012">
    <property type="entry name" value="RCC1_3"/>
    <property type="match status" value="5"/>
</dbReference>
<evidence type="ECO:0000256" key="2">
    <source>
        <dbReference type="SAM" id="MobiDB-lite"/>
    </source>
</evidence>
<sequence>MTPGAEIRRLPLLGQSGGSRMEQIKLYCAGSNSHGQLGVGDDEDRHHFTRSQSLVASQLSPQRIVCGANHTLLLDASSGKVFGAGGNQRGQLGAGHATESRTTAFSPVEIPRLVVQAGVEDLEPEGYTVQDIAATWESSFFLLRLRDPARSDILLSTGANDWGERGHPGADPHTATQIDFEKLAPPVERGAVIRVVDLQAGPRHVVALLEIGPSTAADPLAASTSRSVLSPPSSRQRVLVGWGASRQGQLGSVQGEQSSPPPRITATPQPVLLPPPYQAADVSSFSLGKDHTALLLREADDDSSLPGSSRRVAVLLGSDKHGQLGLARNVGAEPSRTPSQQQQTKMQRCNLLRAEDLLGDDDALDPRHWKLVGVHCTWNSTLCHLERRSSSTCPSSGPTAEMSSRIVGFGHNAHGQLGAGTPTSPSAAVPPNTAKPRPASSLEMVHRITQLSCGSEHVLALLETGEVIGWGWNEHGNLGLESPSGGQEGAPTPSDGQEGTLTDVFEPRRVWPLDGQTGQATSIAAGNATSWIFGRDL</sequence>
<gene>
    <name evidence="3" type="ORF">C6P46_003770</name>
</gene>
<evidence type="ECO:0000313" key="4">
    <source>
        <dbReference type="Proteomes" id="UP000777482"/>
    </source>
</evidence>
<accession>A0A9P7B6S5</accession>
<dbReference type="Proteomes" id="UP000777482">
    <property type="component" value="Unassembled WGS sequence"/>
</dbReference>
<dbReference type="InterPro" id="IPR009091">
    <property type="entry name" value="RCC1/BLIP-II"/>
</dbReference>
<dbReference type="Gene3D" id="2.130.10.30">
    <property type="entry name" value="Regulator of chromosome condensation 1/beta-lactamase-inhibitor protein II"/>
    <property type="match status" value="2"/>
</dbReference>
<dbReference type="SUPFAM" id="SSF50985">
    <property type="entry name" value="RCC1/BLIP-II"/>
    <property type="match status" value="1"/>
</dbReference>
<dbReference type="Pfam" id="PF13540">
    <property type="entry name" value="RCC1_2"/>
    <property type="match status" value="1"/>
</dbReference>
<dbReference type="AlphaFoldDB" id="A0A9P7B6S5"/>
<dbReference type="PANTHER" id="PTHR45982:SF1">
    <property type="entry name" value="REGULATOR OF CHROMOSOME CONDENSATION"/>
    <property type="match status" value="1"/>
</dbReference>
<dbReference type="InterPro" id="IPR051553">
    <property type="entry name" value="Ran_GTPase-activating"/>
</dbReference>